<name>A0A927WKE2_SELRU</name>
<evidence type="ECO:0000313" key="1">
    <source>
        <dbReference type="EMBL" id="MBE6083950.1"/>
    </source>
</evidence>
<protein>
    <submittedName>
        <fullName evidence="1">Uncharacterized protein</fullName>
    </submittedName>
</protein>
<evidence type="ECO:0000313" key="2">
    <source>
        <dbReference type="Proteomes" id="UP000772151"/>
    </source>
</evidence>
<dbReference type="Proteomes" id="UP000772151">
    <property type="component" value="Unassembled WGS sequence"/>
</dbReference>
<sequence>MEKQVADNLTYLNVLNDLMAENIRSYVRAAAKRKLGIAHNTLSDEALEEKFSEVYARISRRL</sequence>
<organism evidence="1 2">
    <name type="scientific">Selenomonas ruminantium</name>
    <dbReference type="NCBI Taxonomy" id="971"/>
    <lineage>
        <taxon>Bacteria</taxon>
        <taxon>Bacillati</taxon>
        <taxon>Bacillota</taxon>
        <taxon>Negativicutes</taxon>
        <taxon>Selenomonadales</taxon>
        <taxon>Selenomonadaceae</taxon>
        <taxon>Selenomonas</taxon>
    </lineage>
</organism>
<comment type="caution">
    <text evidence="1">The sequence shown here is derived from an EMBL/GenBank/DDBJ whole genome shotgun (WGS) entry which is preliminary data.</text>
</comment>
<dbReference type="EMBL" id="SVCA01000001">
    <property type="protein sequence ID" value="MBE6083950.1"/>
    <property type="molecule type" value="Genomic_DNA"/>
</dbReference>
<dbReference type="AlphaFoldDB" id="A0A927WKE2"/>
<reference evidence="1" key="1">
    <citation type="submission" date="2019-04" db="EMBL/GenBank/DDBJ databases">
        <title>Evolution of Biomass-Degrading Anaerobic Consortia Revealed by Metagenomics.</title>
        <authorList>
            <person name="Peng X."/>
        </authorList>
    </citation>
    <scope>NUCLEOTIDE SEQUENCE</scope>
    <source>
        <strain evidence="1">SIG242</strain>
    </source>
</reference>
<accession>A0A927WKE2</accession>
<proteinExistence type="predicted"/>
<dbReference type="RefSeq" id="WP_303667890.1">
    <property type="nucleotide sequence ID" value="NZ_SVCA01000001.1"/>
</dbReference>
<gene>
    <name evidence="1" type="ORF">E7203_00500</name>
</gene>